<gene>
    <name evidence="4" type="ORF">GT747_07265</name>
    <name evidence="5" type="ORF">SAMN05444424_0659</name>
</gene>
<evidence type="ECO:0000313" key="6">
    <source>
        <dbReference type="Proteomes" id="UP000184089"/>
    </source>
</evidence>
<reference evidence="5" key="2">
    <citation type="submission" date="2016-11" db="EMBL/GenBank/DDBJ databases">
        <authorList>
            <person name="Varghese N."/>
            <person name="Submissions S."/>
        </authorList>
    </citation>
    <scope>NUCLEOTIDE SEQUENCE</scope>
    <source>
        <strain evidence="5">DSM 4029</strain>
    </source>
</reference>
<dbReference type="InterPro" id="IPR029039">
    <property type="entry name" value="Flavoprotein-like_sf"/>
</dbReference>
<proteinExistence type="predicted"/>
<evidence type="ECO:0000259" key="3">
    <source>
        <dbReference type="Pfam" id="PF03358"/>
    </source>
</evidence>
<sequence length="188" mass="20609">MKRLLAILGGPHPDGSTAAMLACAVAAAERAGWAVDRVELYREEIGLCRGCRACIETGVCVVPDGVQRIARLLQGCDAVVLAAPTYWANLPAAVKNLFDRLLGTAMEETKTFPKPRLSPRQRYLLLTACNTPAPFDYLCGQSRGAIRAMEEFFHTAGMRRMGRVVFAGAQGRGELPPSLERKICRFWQ</sequence>
<dbReference type="EMBL" id="WWVX01000004">
    <property type="protein sequence ID" value="MZL69556.1"/>
    <property type="molecule type" value="Genomic_DNA"/>
</dbReference>
<keyword evidence="7" id="KW-1185">Reference proteome</keyword>
<reference evidence="6" key="1">
    <citation type="submission" date="2016-11" db="EMBL/GenBank/DDBJ databases">
        <authorList>
            <person name="Jaros S."/>
            <person name="Januszkiewicz K."/>
            <person name="Wedrychowicz H."/>
        </authorList>
    </citation>
    <scope>NUCLEOTIDE SEQUENCE [LARGE SCALE GENOMIC DNA]</scope>
    <source>
        <strain evidence="6">DSM 4029</strain>
    </source>
</reference>
<keyword evidence="2" id="KW-0288">FMN</keyword>
<evidence type="ECO:0000313" key="4">
    <source>
        <dbReference type="EMBL" id="MZL69556.1"/>
    </source>
</evidence>
<protein>
    <submittedName>
        <fullName evidence="4">Flavodoxin family protein</fullName>
    </submittedName>
    <submittedName>
        <fullName evidence="5">Multimeric flavodoxin WrbA</fullName>
    </submittedName>
</protein>
<dbReference type="Proteomes" id="UP000184089">
    <property type="component" value="Unassembled WGS sequence"/>
</dbReference>
<reference evidence="4 7" key="3">
    <citation type="journal article" date="2019" name="Nat. Med.">
        <title>A library of human gut bacterial isolates paired with longitudinal multiomics data enables mechanistic microbiome research.</title>
        <authorList>
            <person name="Poyet M."/>
            <person name="Groussin M."/>
            <person name="Gibbons S.M."/>
            <person name="Avila-Pacheco J."/>
            <person name="Jiang X."/>
            <person name="Kearney S.M."/>
            <person name="Perrotta A.R."/>
            <person name="Berdy B."/>
            <person name="Zhao S."/>
            <person name="Lieberman T.D."/>
            <person name="Swanson P.K."/>
            <person name="Smith M."/>
            <person name="Roesemann S."/>
            <person name="Alexander J.E."/>
            <person name="Rich S.A."/>
            <person name="Livny J."/>
            <person name="Vlamakis H."/>
            <person name="Clish C."/>
            <person name="Bullock K."/>
            <person name="Deik A."/>
            <person name="Scott J."/>
            <person name="Pierce K.A."/>
            <person name="Xavier R.J."/>
            <person name="Alm E.J."/>
        </authorList>
    </citation>
    <scope>NUCLEOTIDE SEQUENCE [LARGE SCALE GENOMIC DNA]</scope>
    <source>
        <strain evidence="4 7">BIOML-A2</strain>
    </source>
</reference>
<dbReference type="AlphaFoldDB" id="A0AAQ1MC72"/>
<evidence type="ECO:0000256" key="2">
    <source>
        <dbReference type="ARBA" id="ARBA00022643"/>
    </source>
</evidence>
<accession>A0AAQ1MC72</accession>
<evidence type="ECO:0000313" key="7">
    <source>
        <dbReference type="Proteomes" id="UP000474718"/>
    </source>
</evidence>
<dbReference type="SUPFAM" id="SSF52218">
    <property type="entry name" value="Flavoproteins"/>
    <property type="match status" value="1"/>
</dbReference>
<dbReference type="GO" id="GO:0016491">
    <property type="term" value="F:oxidoreductase activity"/>
    <property type="evidence" value="ECO:0007669"/>
    <property type="project" value="InterPro"/>
</dbReference>
<dbReference type="PANTHER" id="PTHR43278">
    <property type="entry name" value="NAD(P)H-DEPENDENT FMN-CONTAINING OXIDOREDUCTASE YWQN-RELATED"/>
    <property type="match status" value="1"/>
</dbReference>
<keyword evidence="1" id="KW-0285">Flavoprotein</keyword>
<feature type="domain" description="NADPH-dependent FMN reductase-like" evidence="3">
    <location>
        <begin position="3"/>
        <end position="101"/>
    </location>
</feature>
<dbReference type="InterPro" id="IPR051796">
    <property type="entry name" value="ISF_SsuE-like"/>
</dbReference>
<dbReference type="EMBL" id="FQVY01000001">
    <property type="protein sequence ID" value="SHF78184.1"/>
    <property type="molecule type" value="Genomic_DNA"/>
</dbReference>
<organism evidence="5 6">
    <name type="scientific">Bittarella massiliensis</name>
    <name type="common">ex Durand et al. 2017</name>
    <dbReference type="NCBI Taxonomy" id="1720313"/>
    <lineage>
        <taxon>Bacteria</taxon>
        <taxon>Bacillati</taxon>
        <taxon>Bacillota</taxon>
        <taxon>Clostridia</taxon>
        <taxon>Eubacteriales</taxon>
        <taxon>Oscillospiraceae</taxon>
        <taxon>Bittarella (ex Durand et al. 2017)</taxon>
    </lineage>
</organism>
<dbReference type="InterPro" id="IPR005025">
    <property type="entry name" value="FMN_Rdtase-like_dom"/>
</dbReference>
<comment type="caution">
    <text evidence="5">The sequence shown here is derived from an EMBL/GenBank/DDBJ whole genome shotgun (WGS) entry which is preliminary data.</text>
</comment>
<evidence type="ECO:0000313" key="5">
    <source>
        <dbReference type="EMBL" id="SHF78184.1"/>
    </source>
</evidence>
<dbReference type="PANTHER" id="PTHR43278:SF1">
    <property type="entry name" value="IRON-SULFUR FLAVOPROTEIN MJ1083"/>
    <property type="match status" value="1"/>
</dbReference>
<dbReference type="RefSeq" id="WP_021659882.1">
    <property type="nucleotide sequence ID" value="NZ_FQVY01000001.1"/>
</dbReference>
<evidence type="ECO:0000256" key="1">
    <source>
        <dbReference type="ARBA" id="ARBA00022630"/>
    </source>
</evidence>
<dbReference type="Proteomes" id="UP000474718">
    <property type="component" value="Unassembled WGS sequence"/>
</dbReference>
<dbReference type="Pfam" id="PF03358">
    <property type="entry name" value="FMN_red"/>
    <property type="match status" value="1"/>
</dbReference>
<dbReference type="Gene3D" id="3.40.50.360">
    <property type="match status" value="1"/>
</dbReference>
<name>A0AAQ1MC72_9FIRM</name>